<dbReference type="SUPFAM" id="SSF50182">
    <property type="entry name" value="Sm-like ribonucleoproteins"/>
    <property type="match status" value="1"/>
</dbReference>
<dbReference type="SUPFAM" id="SSF82689">
    <property type="entry name" value="Mechanosensitive channel protein MscS (YggB), C-terminal domain"/>
    <property type="match status" value="1"/>
</dbReference>
<dbReference type="InterPro" id="IPR049278">
    <property type="entry name" value="MS_channel_C"/>
</dbReference>
<feature type="domain" description="Mechanosensitive ion channel MscS C-terminal" evidence="9">
    <location>
        <begin position="187"/>
        <end position="268"/>
    </location>
</feature>
<evidence type="ECO:0000313" key="11">
    <source>
        <dbReference type="EMBL" id="OIN60841.1"/>
    </source>
</evidence>
<feature type="domain" description="Mechanosensitive ion channel transmembrane helices 2/3" evidence="10">
    <location>
        <begin position="77"/>
        <end position="112"/>
    </location>
</feature>
<dbReference type="AlphaFoldDB" id="A0A1S2VPZ3"/>
<evidence type="ECO:0000256" key="4">
    <source>
        <dbReference type="ARBA" id="ARBA00022692"/>
    </source>
</evidence>
<dbReference type="GO" id="GO:0005886">
    <property type="term" value="C:plasma membrane"/>
    <property type="evidence" value="ECO:0007669"/>
    <property type="project" value="UniProtKB-SubCell"/>
</dbReference>
<evidence type="ECO:0000256" key="7">
    <source>
        <dbReference type="SAM" id="Phobius"/>
    </source>
</evidence>
<feature type="transmembrane region" description="Helical" evidence="7">
    <location>
        <begin position="96"/>
        <end position="119"/>
    </location>
</feature>
<keyword evidence="4 7" id="KW-0812">Transmembrane</keyword>
<dbReference type="EMBL" id="MORL01000001">
    <property type="protein sequence ID" value="OIN60841.1"/>
    <property type="molecule type" value="Genomic_DNA"/>
</dbReference>
<proteinExistence type="inferred from homology"/>
<protein>
    <submittedName>
        <fullName evidence="11">Mechanosensitive ion channel protein MscS</fullName>
    </submittedName>
</protein>
<dbReference type="OrthoDB" id="1522493at2"/>
<keyword evidence="6 7" id="KW-0472">Membrane</keyword>
<feature type="domain" description="Mechanosensitive ion channel MscS" evidence="8">
    <location>
        <begin position="113"/>
        <end position="180"/>
    </location>
</feature>
<sequence length="290" mass="31900">MIDLNQALRLVYLRLQTWTKLGISHLPDLFVAILVIFLAYTIAGYIRQILSKSLTRVSHNPALVDLTALVASTAIKALGFFIALGTLGLDKTVTSLLAGAGVVALAIGFAFQDLTANFISGTMIAIQRPIQVGDVVETNGFQGRVVAVKLRSVVLDNFAGQKIEIPSKDVFQKPIVNYTRTGQRRLEVSAGISYLDDLDKAQQVAKAAISALPFVLKDKPVDLFYKAFAGDSIQFKLWFWLDHSDTNTTYAMSEAIKALKRAFDEEGILLMFPIGTYDLKKRIADDRNLS</sequence>
<dbReference type="RefSeq" id="WP_071501345.1">
    <property type="nucleotide sequence ID" value="NZ_MORL01000001.1"/>
</dbReference>
<dbReference type="Pfam" id="PF21088">
    <property type="entry name" value="MS_channel_1st"/>
    <property type="match status" value="1"/>
</dbReference>
<dbReference type="Proteomes" id="UP000181790">
    <property type="component" value="Unassembled WGS sequence"/>
</dbReference>
<comment type="caution">
    <text evidence="11">The sequence shown here is derived from an EMBL/GenBank/DDBJ whole genome shotgun (WGS) entry which is preliminary data.</text>
</comment>
<organism evidence="11 12">
    <name type="scientific">Arsenicibacter rosenii</name>
    <dbReference type="NCBI Taxonomy" id="1750698"/>
    <lineage>
        <taxon>Bacteria</taxon>
        <taxon>Pseudomonadati</taxon>
        <taxon>Bacteroidota</taxon>
        <taxon>Cytophagia</taxon>
        <taxon>Cytophagales</taxon>
        <taxon>Spirosomataceae</taxon>
        <taxon>Arsenicibacter</taxon>
    </lineage>
</organism>
<accession>A0A1S2VPZ3</accession>
<evidence type="ECO:0000259" key="8">
    <source>
        <dbReference type="Pfam" id="PF00924"/>
    </source>
</evidence>
<feature type="transmembrane region" description="Helical" evidence="7">
    <location>
        <begin position="62"/>
        <end position="84"/>
    </location>
</feature>
<comment type="subcellular location">
    <subcellularLocation>
        <location evidence="1">Cell membrane</location>
        <topology evidence="1">Multi-pass membrane protein</topology>
    </subcellularLocation>
</comment>
<dbReference type="InterPro" id="IPR011066">
    <property type="entry name" value="MscS_channel_C_sf"/>
</dbReference>
<dbReference type="InterPro" id="IPR045275">
    <property type="entry name" value="MscS_archaea/bacteria_type"/>
</dbReference>
<comment type="similarity">
    <text evidence="2">Belongs to the MscS (TC 1.A.23) family.</text>
</comment>
<evidence type="ECO:0000256" key="5">
    <source>
        <dbReference type="ARBA" id="ARBA00022989"/>
    </source>
</evidence>
<keyword evidence="3" id="KW-1003">Cell membrane</keyword>
<dbReference type="PANTHER" id="PTHR30221">
    <property type="entry name" value="SMALL-CONDUCTANCE MECHANOSENSITIVE CHANNEL"/>
    <property type="match status" value="1"/>
</dbReference>
<dbReference type="InterPro" id="IPR006685">
    <property type="entry name" value="MscS_channel_2nd"/>
</dbReference>
<dbReference type="InterPro" id="IPR023408">
    <property type="entry name" value="MscS_beta-dom_sf"/>
</dbReference>
<dbReference type="SUPFAM" id="SSF82861">
    <property type="entry name" value="Mechanosensitive channel protein MscS (YggB), transmembrane region"/>
    <property type="match status" value="1"/>
</dbReference>
<keyword evidence="5 7" id="KW-1133">Transmembrane helix</keyword>
<dbReference type="Gene3D" id="3.30.70.100">
    <property type="match status" value="1"/>
</dbReference>
<evidence type="ECO:0000259" key="10">
    <source>
        <dbReference type="Pfam" id="PF21088"/>
    </source>
</evidence>
<evidence type="ECO:0000256" key="2">
    <source>
        <dbReference type="ARBA" id="ARBA00008017"/>
    </source>
</evidence>
<dbReference type="Gene3D" id="1.10.287.1260">
    <property type="match status" value="1"/>
</dbReference>
<feature type="transmembrane region" description="Helical" evidence="7">
    <location>
        <begin position="29"/>
        <end position="50"/>
    </location>
</feature>
<dbReference type="GO" id="GO:0008381">
    <property type="term" value="F:mechanosensitive monoatomic ion channel activity"/>
    <property type="evidence" value="ECO:0007669"/>
    <property type="project" value="InterPro"/>
</dbReference>
<name>A0A1S2VPZ3_9BACT</name>
<dbReference type="Gene3D" id="2.30.30.60">
    <property type="match status" value="1"/>
</dbReference>
<evidence type="ECO:0000256" key="3">
    <source>
        <dbReference type="ARBA" id="ARBA00022475"/>
    </source>
</evidence>
<dbReference type="Pfam" id="PF00924">
    <property type="entry name" value="MS_channel_2nd"/>
    <property type="match status" value="1"/>
</dbReference>
<gene>
    <name evidence="11" type="ORF">BLX24_01725</name>
</gene>
<dbReference type="InterPro" id="IPR011014">
    <property type="entry name" value="MscS_channel_TM-2"/>
</dbReference>
<reference evidence="11 12" key="1">
    <citation type="submission" date="2016-10" db="EMBL/GenBank/DDBJ databases">
        <title>Arsenicibacter rosenii gen. nov., sp. nov., an efficient arsenic-methylating bacterium isolated from an arsenic-contaminated paddy soil.</title>
        <authorList>
            <person name="Huang K."/>
        </authorList>
    </citation>
    <scope>NUCLEOTIDE SEQUENCE [LARGE SCALE GENOMIC DNA]</scope>
    <source>
        <strain evidence="11 12">SM-1</strain>
    </source>
</reference>
<dbReference type="InterPro" id="IPR049142">
    <property type="entry name" value="MS_channel_1st"/>
</dbReference>
<evidence type="ECO:0000256" key="6">
    <source>
        <dbReference type="ARBA" id="ARBA00023136"/>
    </source>
</evidence>
<evidence type="ECO:0000256" key="1">
    <source>
        <dbReference type="ARBA" id="ARBA00004651"/>
    </source>
</evidence>
<dbReference type="PANTHER" id="PTHR30221:SF1">
    <property type="entry name" value="SMALL-CONDUCTANCE MECHANOSENSITIVE CHANNEL"/>
    <property type="match status" value="1"/>
</dbReference>
<dbReference type="Pfam" id="PF21082">
    <property type="entry name" value="MS_channel_3rd"/>
    <property type="match status" value="1"/>
</dbReference>
<evidence type="ECO:0000259" key="9">
    <source>
        <dbReference type="Pfam" id="PF21082"/>
    </source>
</evidence>
<evidence type="ECO:0000313" key="12">
    <source>
        <dbReference type="Proteomes" id="UP000181790"/>
    </source>
</evidence>
<keyword evidence="12" id="KW-1185">Reference proteome</keyword>
<dbReference type="InterPro" id="IPR010920">
    <property type="entry name" value="LSM_dom_sf"/>
</dbReference>